<gene>
    <name evidence="2" type="ORF">LKD75_04700</name>
</gene>
<dbReference type="PANTHER" id="PTHR13369:SF3">
    <property type="entry name" value="METHYLTRANSFERASE DOMAIN-CONTAINING PROTEIN"/>
    <property type="match status" value="1"/>
</dbReference>
<name>A0AAE3A088_9FIRM</name>
<accession>A0AAE3A088</accession>
<evidence type="ECO:0000313" key="3">
    <source>
        <dbReference type="Proteomes" id="UP001197795"/>
    </source>
</evidence>
<keyword evidence="3" id="KW-1185">Reference proteome</keyword>
<dbReference type="InterPro" id="IPR025714">
    <property type="entry name" value="Methyltranfer_dom"/>
</dbReference>
<evidence type="ECO:0000313" key="2">
    <source>
        <dbReference type="EMBL" id="MCC2118899.1"/>
    </source>
</evidence>
<keyword evidence="2" id="KW-0808">Transferase</keyword>
<dbReference type="GO" id="GO:0005737">
    <property type="term" value="C:cytoplasm"/>
    <property type="evidence" value="ECO:0007669"/>
    <property type="project" value="TreeGrafter"/>
</dbReference>
<protein>
    <submittedName>
        <fullName evidence="2">SAM-dependent methyltransferase</fullName>
    </submittedName>
</protein>
<dbReference type="PANTHER" id="PTHR13369">
    <property type="match status" value="1"/>
</dbReference>
<dbReference type="SUPFAM" id="SSF53335">
    <property type="entry name" value="S-adenosyl-L-methionine-dependent methyltransferases"/>
    <property type="match status" value="1"/>
</dbReference>
<evidence type="ECO:0000259" key="1">
    <source>
        <dbReference type="Pfam" id="PF13679"/>
    </source>
</evidence>
<dbReference type="CDD" id="cd02440">
    <property type="entry name" value="AdoMet_MTases"/>
    <property type="match status" value="1"/>
</dbReference>
<organism evidence="2 3">
    <name type="scientific">Waltera acetigignens</name>
    <dbReference type="NCBI Taxonomy" id="2981769"/>
    <lineage>
        <taxon>Bacteria</taxon>
        <taxon>Bacillati</taxon>
        <taxon>Bacillota</taxon>
        <taxon>Clostridia</taxon>
        <taxon>Lachnospirales</taxon>
        <taxon>Lachnospiraceae</taxon>
        <taxon>Waltera</taxon>
    </lineage>
</organism>
<dbReference type="GO" id="GO:0032259">
    <property type="term" value="P:methylation"/>
    <property type="evidence" value="ECO:0007669"/>
    <property type="project" value="UniProtKB-KW"/>
</dbReference>
<dbReference type="RefSeq" id="WP_022312601.1">
    <property type="nucleotide sequence ID" value="NZ_JAJEPV010000008.1"/>
</dbReference>
<dbReference type="Proteomes" id="UP001197795">
    <property type="component" value="Unassembled WGS sequence"/>
</dbReference>
<proteinExistence type="predicted"/>
<dbReference type="AlphaFoldDB" id="A0AAE3A088"/>
<dbReference type="GO" id="GO:0008168">
    <property type="term" value="F:methyltransferase activity"/>
    <property type="evidence" value="ECO:0007669"/>
    <property type="project" value="UniProtKB-KW"/>
</dbReference>
<feature type="domain" description="Methyltransferase" evidence="1">
    <location>
        <begin position="164"/>
        <end position="301"/>
    </location>
</feature>
<dbReference type="EMBL" id="JAJEPV010000008">
    <property type="protein sequence ID" value="MCC2118899.1"/>
    <property type="molecule type" value="Genomic_DNA"/>
</dbReference>
<keyword evidence="2" id="KW-0489">Methyltransferase</keyword>
<sequence>MEELKILLQKILNKDLQQIILSNSRHPEQTQKVKIRPVLIREELLFQETAYRGTQAFHENFTAEQLTDRICTALQEQFRQGEFSAKTLQATALVSKKGKLTLKVKNSGKAPRTEGAAASEEEELQALAHNRTKHYILEEGKPVDFLVGLGVQTPDGRVTRARFDKFRQINRYLEFIEDVIDELPKDRTIRIIDFGCGKSYLTFAMYYYLHELQHRDIQVTGLDLKTDVIRHCNELAEKLGYDRLKFERGDISTYEGTDVADMVVTLHACDLATDYALDKAVKWGARVILAVPCCQHELNRQIKCDPLKPVLKYGIIKERVAALLTDALRANLLEQQGYETQILEFIDMEHTPKNLLIRAVKKNGMRPKKSADIGTVEELLHVAPTLEKLLNNE</sequence>
<dbReference type="Pfam" id="PF13679">
    <property type="entry name" value="Methyltransf_32"/>
    <property type="match status" value="1"/>
</dbReference>
<comment type="caution">
    <text evidence="2">The sequence shown here is derived from an EMBL/GenBank/DDBJ whole genome shotgun (WGS) entry which is preliminary data.</text>
</comment>
<dbReference type="InterPro" id="IPR029063">
    <property type="entry name" value="SAM-dependent_MTases_sf"/>
</dbReference>
<reference evidence="2 3" key="1">
    <citation type="submission" date="2021-10" db="EMBL/GenBank/DDBJ databases">
        <title>Anaerobic single-cell dispensing facilitates the cultivation of human gut bacteria.</title>
        <authorList>
            <person name="Afrizal A."/>
        </authorList>
    </citation>
    <scope>NUCLEOTIDE SEQUENCE [LARGE SCALE GENOMIC DNA]</scope>
    <source>
        <strain evidence="2 3">CLA-AA-H273</strain>
    </source>
</reference>
<dbReference type="Gene3D" id="3.40.50.150">
    <property type="entry name" value="Vaccinia Virus protein VP39"/>
    <property type="match status" value="1"/>
</dbReference>